<gene>
    <name evidence="1" type="ORF">H9564_08875</name>
</gene>
<keyword evidence="2" id="KW-1185">Reference proteome</keyword>
<protein>
    <submittedName>
        <fullName evidence="1">Uncharacterized protein</fullName>
    </submittedName>
</protein>
<comment type="caution">
    <text evidence="1">The sequence shown here is derived from an EMBL/GenBank/DDBJ whole genome shotgun (WGS) entry which is preliminary data.</text>
</comment>
<organism evidence="1 2">
    <name type="scientific">Limosilactobacillus avistercoris</name>
    <dbReference type="NCBI Taxonomy" id="2762243"/>
    <lineage>
        <taxon>Bacteria</taxon>
        <taxon>Bacillati</taxon>
        <taxon>Bacillota</taxon>
        <taxon>Bacilli</taxon>
        <taxon>Lactobacillales</taxon>
        <taxon>Lactobacillaceae</taxon>
        <taxon>Limosilactobacillus</taxon>
    </lineage>
</organism>
<evidence type="ECO:0000313" key="1">
    <source>
        <dbReference type="EMBL" id="MBD7895783.1"/>
    </source>
</evidence>
<sequence>MAVENEDGQLSLIIDDQSQSIQGVKIPDRAIYQNIKFVVKSNVMEGWQPTSADIEELKSFMETEHPKLEHQFKTIFGD</sequence>
<proteinExistence type="predicted"/>
<evidence type="ECO:0000313" key="2">
    <source>
        <dbReference type="Proteomes" id="UP000616837"/>
    </source>
</evidence>
<accession>A0ABR8PF17</accession>
<dbReference type="EMBL" id="JACSQW010000039">
    <property type="protein sequence ID" value="MBD7895783.1"/>
    <property type="molecule type" value="Genomic_DNA"/>
</dbReference>
<name>A0ABR8PF17_9LACO</name>
<dbReference type="Proteomes" id="UP000616837">
    <property type="component" value="Unassembled WGS sequence"/>
</dbReference>
<reference evidence="1 2" key="1">
    <citation type="submission" date="2020-08" db="EMBL/GenBank/DDBJ databases">
        <title>A Genomic Blueprint of the Chicken Gut Microbiome.</title>
        <authorList>
            <person name="Gilroy R."/>
            <person name="Ravi A."/>
            <person name="Getino M."/>
            <person name="Pursley I."/>
            <person name="Horton D.L."/>
            <person name="Alikhan N.-F."/>
            <person name="Baker D."/>
            <person name="Gharbi K."/>
            <person name="Hall N."/>
            <person name="Watson M."/>
            <person name="Adriaenssens E.M."/>
            <person name="Foster-Nyarko E."/>
            <person name="Jarju S."/>
            <person name="Secka A."/>
            <person name="Antonio M."/>
            <person name="Oren A."/>
            <person name="Chaudhuri R."/>
            <person name="La Ragione R.M."/>
            <person name="Hildebrand F."/>
            <person name="Pallen M.J."/>
        </authorList>
    </citation>
    <scope>NUCLEOTIDE SEQUENCE [LARGE SCALE GENOMIC DNA]</scope>
    <source>
        <strain evidence="1 2">Sa3CUN2</strain>
    </source>
</reference>
<dbReference type="RefSeq" id="WP_191685100.1">
    <property type="nucleotide sequence ID" value="NZ_JACSQW010000039.1"/>
</dbReference>